<dbReference type="GO" id="GO:0043596">
    <property type="term" value="C:nuclear replication fork"/>
    <property type="evidence" value="ECO:0007669"/>
    <property type="project" value="TreeGrafter"/>
</dbReference>
<reference evidence="5" key="1">
    <citation type="submission" date="2025-08" db="UniProtKB">
        <authorList>
            <consortium name="RefSeq"/>
        </authorList>
    </citation>
    <scope>IDENTIFICATION</scope>
    <source>
        <tissue evidence="5">Whole insect</tissue>
    </source>
</reference>
<dbReference type="SUPFAM" id="SSF48452">
    <property type="entry name" value="TPR-like"/>
    <property type="match status" value="1"/>
</dbReference>
<sequence length="109" mass="12565">MLNMEETKLQKRKRKAQNEGNNRLLVSTCADLSDVYMKSGRFQQAIEEFKTLAEVYKLEHNQIEYGKANRAIGEAYLGLHNFKKALEHQKIYLIAHTPRTVQSGRIPSS</sequence>
<feature type="region of interest" description="Disordered" evidence="4">
    <location>
        <begin position="1"/>
        <end position="20"/>
    </location>
</feature>
<dbReference type="PANTHER" id="PTHR46358">
    <property type="entry name" value="TONSOKU-LIKE PROTEIN"/>
    <property type="match status" value="1"/>
</dbReference>
<dbReference type="InterPro" id="IPR052311">
    <property type="entry name" value="MMS22L-TONSL_complex_comp"/>
</dbReference>
<dbReference type="Pfam" id="PF13424">
    <property type="entry name" value="TPR_12"/>
    <property type="match status" value="1"/>
</dbReference>
<dbReference type="InterPro" id="IPR011990">
    <property type="entry name" value="TPR-like_helical_dom_sf"/>
</dbReference>
<keyword evidence="2" id="KW-0677">Repeat</keyword>
<keyword evidence="3" id="KW-0539">Nucleus</keyword>
<gene>
    <name evidence="5" type="primary">LOC114335254</name>
</gene>
<organism evidence="5">
    <name type="scientific">Diabrotica virgifera virgifera</name>
    <name type="common">western corn rootworm</name>
    <dbReference type="NCBI Taxonomy" id="50390"/>
    <lineage>
        <taxon>Eukaryota</taxon>
        <taxon>Metazoa</taxon>
        <taxon>Ecdysozoa</taxon>
        <taxon>Arthropoda</taxon>
        <taxon>Hexapoda</taxon>
        <taxon>Insecta</taxon>
        <taxon>Pterygota</taxon>
        <taxon>Neoptera</taxon>
        <taxon>Endopterygota</taxon>
        <taxon>Coleoptera</taxon>
        <taxon>Polyphaga</taxon>
        <taxon>Cucujiformia</taxon>
        <taxon>Chrysomeloidea</taxon>
        <taxon>Chrysomelidae</taxon>
        <taxon>Galerucinae</taxon>
        <taxon>Diabroticina</taxon>
        <taxon>Diabroticites</taxon>
        <taxon>Diabrotica</taxon>
    </lineage>
</organism>
<evidence type="ECO:0000313" key="5">
    <source>
        <dbReference type="RefSeq" id="XP_028141264.1"/>
    </source>
</evidence>
<comment type="subcellular location">
    <subcellularLocation>
        <location evidence="1">Nucleus</location>
    </subcellularLocation>
</comment>
<evidence type="ECO:0000256" key="4">
    <source>
        <dbReference type="SAM" id="MobiDB-lite"/>
    </source>
</evidence>
<name>A0A6P7FXH7_DIAVI</name>
<evidence type="ECO:0000256" key="3">
    <source>
        <dbReference type="ARBA" id="ARBA00023242"/>
    </source>
</evidence>
<dbReference type="GO" id="GO:0031297">
    <property type="term" value="P:replication fork processing"/>
    <property type="evidence" value="ECO:0007669"/>
    <property type="project" value="TreeGrafter"/>
</dbReference>
<protein>
    <submittedName>
        <fullName evidence="5">Tonsoku-like protein</fullName>
    </submittedName>
</protein>
<evidence type="ECO:0000256" key="2">
    <source>
        <dbReference type="ARBA" id="ARBA00022737"/>
    </source>
</evidence>
<evidence type="ECO:0000256" key="1">
    <source>
        <dbReference type="ARBA" id="ARBA00004123"/>
    </source>
</evidence>
<dbReference type="Gene3D" id="1.25.40.10">
    <property type="entry name" value="Tetratricopeptide repeat domain"/>
    <property type="match status" value="1"/>
</dbReference>
<dbReference type="InParanoid" id="A0A6P7FXH7"/>
<dbReference type="GO" id="GO:0000724">
    <property type="term" value="P:double-strand break repair via homologous recombination"/>
    <property type="evidence" value="ECO:0007669"/>
    <property type="project" value="TreeGrafter"/>
</dbReference>
<dbReference type="RefSeq" id="XP_028141264.1">
    <property type="nucleotide sequence ID" value="XM_028285463.1"/>
</dbReference>
<dbReference type="AlphaFoldDB" id="A0A6P7FXH7"/>
<dbReference type="PANTHER" id="PTHR46358:SF1">
    <property type="entry name" value="TONSOKU-LIKE PROTEIN"/>
    <property type="match status" value="1"/>
</dbReference>
<accession>A0A6P7FXH7</accession>
<proteinExistence type="predicted"/>